<evidence type="ECO:0000313" key="2">
    <source>
        <dbReference type="Proteomes" id="UP000279236"/>
    </source>
</evidence>
<dbReference type="AlphaFoldDB" id="A0A427XJT8"/>
<organism evidence="1 2">
    <name type="scientific">Apiotrichum porosum</name>
    <dbReference type="NCBI Taxonomy" id="105984"/>
    <lineage>
        <taxon>Eukaryota</taxon>
        <taxon>Fungi</taxon>
        <taxon>Dikarya</taxon>
        <taxon>Basidiomycota</taxon>
        <taxon>Agaricomycotina</taxon>
        <taxon>Tremellomycetes</taxon>
        <taxon>Trichosporonales</taxon>
        <taxon>Trichosporonaceae</taxon>
        <taxon>Apiotrichum</taxon>
    </lineage>
</organism>
<keyword evidence="2" id="KW-1185">Reference proteome</keyword>
<proteinExistence type="predicted"/>
<comment type="caution">
    <text evidence="1">The sequence shown here is derived from an EMBL/GenBank/DDBJ whole genome shotgun (WGS) entry which is preliminary data.</text>
</comment>
<evidence type="ECO:0000313" key="1">
    <source>
        <dbReference type="EMBL" id="RSH79017.1"/>
    </source>
</evidence>
<dbReference type="EMBL" id="RSCE01000011">
    <property type="protein sequence ID" value="RSH79017.1"/>
    <property type="molecule type" value="Genomic_DNA"/>
</dbReference>
<protein>
    <submittedName>
        <fullName evidence="1">Uncharacterized protein</fullName>
    </submittedName>
</protein>
<sequence>MYWRKSADRPGEFMCKECEQSMTRGGRRTTSIAGRCSACDKRSDDMVYGFDLGVECYAHAACNECKTTSTCQWHMCDEVTDTYIRKRNRKVGYVCADLGGVKGPARWVDAIDPDGIPIKLCGTCWAKRVLRTKLYADIAAAERAIASGTLLPTTSNNPTCILGCRCDKSTPSVWQPADARKNSLKHKFKPGEAYYLCNAHQLKLEKLGAASGHKCAKCKGTRTVRWHKEATGKPGKEVSNRLSNITDTTLSTFATPAITTSSSSRLSGEVDGATMDVGPAREGSMTRMQRLGLYEVRREAW</sequence>
<dbReference type="GeneID" id="39586488"/>
<dbReference type="Proteomes" id="UP000279236">
    <property type="component" value="Unassembled WGS sequence"/>
</dbReference>
<gene>
    <name evidence="1" type="ORF">EHS24_001945</name>
</gene>
<name>A0A427XJT8_9TREE</name>
<accession>A0A427XJT8</accession>
<dbReference type="RefSeq" id="XP_028474164.1">
    <property type="nucleotide sequence ID" value="XM_028617701.1"/>
</dbReference>
<reference evidence="1 2" key="1">
    <citation type="submission" date="2018-11" db="EMBL/GenBank/DDBJ databases">
        <title>Genome sequence of Apiotrichum porosum DSM 27194.</title>
        <authorList>
            <person name="Aliyu H."/>
            <person name="Gorte O."/>
            <person name="Ochsenreither K."/>
        </authorList>
    </citation>
    <scope>NUCLEOTIDE SEQUENCE [LARGE SCALE GENOMIC DNA]</scope>
    <source>
        <strain evidence="1 2">DSM 27194</strain>
    </source>
</reference>